<dbReference type="InterPro" id="IPR001387">
    <property type="entry name" value="Cro/C1-type_HTH"/>
</dbReference>
<sequence>MEKRPPARGRPAGTSSFDPLVAGAFGNVVREQRIKSGLAQEKLALLAGIERAHLGKIERGESLPTLPLILRLSNVLEVKAAALIAQMEERLDECEGEGDVS</sequence>
<evidence type="ECO:0000259" key="2">
    <source>
        <dbReference type="PROSITE" id="PS50943"/>
    </source>
</evidence>
<dbReference type="PROSITE" id="PS50943">
    <property type="entry name" value="HTH_CROC1"/>
    <property type="match status" value="1"/>
</dbReference>
<dbReference type="GO" id="GO:0003700">
    <property type="term" value="F:DNA-binding transcription factor activity"/>
    <property type="evidence" value="ECO:0007669"/>
    <property type="project" value="TreeGrafter"/>
</dbReference>
<accession>A0A6B1YJ58</accession>
<dbReference type="SMART" id="SM00530">
    <property type="entry name" value="HTH_XRE"/>
    <property type="match status" value="1"/>
</dbReference>
<reference evidence="3" key="1">
    <citation type="submission" date="2020-01" db="EMBL/GenBank/DDBJ databases">
        <title>Bacteria Cultured from War Wounds Associated with the Conflict in Eastern Ukraine.</title>
        <authorList>
            <person name="Snesrud E."/>
            <person name="Galac M.R."/>
            <person name="Mc Gann P."/>
            <person name="Valentine K."/>
            <person name="Viacheslav K."/>
        </authorList>
    </citation>
    <scope>NUCLEOTIDE SEQUENCE</scope>
    <source>
        <strain evidence="3">VNMU148</strain>
    </source>
</reference>
<comment type="caution">
    <text evidence="3">The sequence shown here is derived from an EMBL/GenBank/DDBJ whole genome shotgun (WGS) entry which is preliminary data.</text>
</comment>
<dbReference type="Pfam" id="PF01381">
    <property type="entry name" value="HTH_3"/>
    <property type="match status" value="1"/>
</dbReference>
<dbReference type="PANTHER" id="PTHR46797">
    <property type="entry name" value="HTH-TYPE TRANSCRIPTIONAL REGULATOR"/>
    <property type="match status" value="1"/>
</dbReference>
<dbReference type="PANTHER" id="PTHR46797:SF1">
    <property type="entry name" value="METHYLPHOSPHONATE SYNTHASE"/>
    <property type="match status" value="1"/>
</dbReference>
<dbReference type="RefSeq" id="WP_071564125.1">
    <property type="nucleotide sequence ID" value="NZ_BSAO01000050.1"/>
</dbReference>
<protein>
    <submittedName>
        <fullName evidence="3">Helix-turn-helix domain-containing protein</fullName>
    </submittedName>
</protein>
<proteinExistence type="predicted"/>
<evidence type="ECO:0000313" key="3">
    <source>
        <dbReference type="EMBL" id="MZZ17849.1"/>
    </source>
</evidence>
<evidence type="ECO:0000313" key="4">
    <source>
        <dbReference type="Proteomes" id="UP000644192"/>
    </source>
</evidence>
<dbReference type="SUPFAM" id="SSF47413">
    <property type="entry name" value="lambda repressor-like DNA-binding domains"/>
    <property type="match status" value="1"/>
</dbReference>
<dbReference type="Gene3D" id="1.10.260.40">
    <property type="entry name" value="lambda repressor-like DNA-binding domains"/>
    <property type="match status" value="1"/>
</dbReference>
<organism evidence="3 4">
    <name type="scientific">Pseudomonas aeruginosa</name>
    <dbReference type="NCBI Taxonomy" id="287"/>
    <lineage>
        <taxon>Bacteria</taxon>
        <taxon>Pseudomonadati</taxon>
        <taxon>Pseudomonadota</taxon>
        <taxon>Gammaproteobacteria</taxon>
        <taxon>Pseudomonadales</taxon>
        <taxon>Pseudomonadaceae</taxon>
        <taxon>Pseudomonas</taxon>
    </lineage>
</organism>
<dbReference type="AlphaFoldDB" id="A0A6B1YJ58"/>
<feature type="domain" description="HTH cro/C1-type" evidence="2">
    <location>
        <begin position="29"/>
        <end position="83"/>
    </location>
</feature>
<keyword evidence="1" id="KW-0238">DNA-binding</keyword>
<dbReference type="EMBL" id="WXZT01000066">
    <property type="protein sequence ID" value="MZZ17849.1"/>
    <property type="molecule type" value="Genomic_DNA"/>
</dbReference>
<dbReference type="InterPro" id="IPR010982">
    <property type="entry name" value="Lambda_DNA-bd_dom_sf"/>
</dbReference>
<dbReference type="Proteomes" id="UP000644192">
    <property type="component" value="Unassembled WGS sequence"/>
</dbReference>
<dbReference type="GO" id="GO:0003677">
    <property type="term" value="F:DNA binding"/>
    <property type="evidence" value="ECO:0007669"/>
    <property type="project" value="UniProtKB-KW"/>
</dbReference>
<dbReference type="GO" id="GO:0005829">
    <property type="term" value="C:cytosol"/>
    <property type="evidence" value="ECO:0007669"/>
    <property type="project" value="TreeGrafter"/>
</dbReference>
<gene>
    <name evidence="3" type="ORF">GUL26_37005</name>
</gene>
<evidence type="ECO:0000256" key="1">
    <source>
        <dbReference type="ARBA" id="ARBA00023125"/>
    </source>
</evidence>
<dbReference type="InterPro" id="IPR050807">
    <property type="entry name" value="TransReg_Diox_bact_type"/>
</dbReference>
<name>A0A6B1YJ58_PSEAI</name>
<dbReference type="CDD" id="cd00093">
    <property type="entry name" value="HTH_XRE"/>
    <property type="match status" value="1"/>
</dbReference>